<dbReference type="GO" id="GO:0006302">
    <property type="term" value="P:double-strand break repair"/>
    <property type="evidence" value="ECO:0007669"/>
    <property type="project" value="TreeGrafter"/>
</dbReference>
<dbReference type="PANTHER" id="PTHR28535:SF1">
    <property type="entry name" value="PROTEIN ZGRF1"/>
    <property type="match status" value="1"/>
</dbReference>
<dbReference type="GO" id="GO:0005634">
    <property type="term" value="C:nucleus"/>
    <property type="evidence" value="ECO:0007669"/>
    <property type="project" value="TreeGrafter"/>
</dbReference>
<gene>
    <name evidence="3" type="ORF">UV8b_05872</name>
</gene>
<evidence type="ECO:0000259" key="2">
    <source>
        <dbReference type="Pfam" id="PF10382"/>
    </source>
</evidence>
<sequence length="475" mass="51563">MSYAVRGTTSTAPAGSSGEAAATTATVRDYVCLFTHDLKRKQKRWQDGKLKYHTFNKRIMVYDDRGNFIGDGHWPAGGDLEEGEELQLDRGAAMVQVADCVGSREQDLTELLDRRAREVEKRRAVAAAKTPTPGRAGHRQQQQQQPRPQDRQRSTHFQLNHRPLSRIVRSPGPIGRAAVPARSPYEARNGNPAADARPAPPPAKKRRTSPSPPSKTGFAQSLFGARLNLSTCPVAVSTLRSRLLKEKTHVQEAADAAAGLAAEEDDVVALDEGPKAKQPPTQRLTRGAVDTSFAKGRTDAEQRAVSGERDGLHLGKLGKQSFRIQRQEPPSEQRDDPASDYKHGTLQPAVVVVDDGEEQPDSTGTREEALVGASREQPVVKADTRTCRAANTPSSSSWENVEAALASSVATTSATRTANRIENQAQEKARSSAGIGAEARAAKREIAVTLTRARRSDDRCQVSNFVCTRASSEIF</sequence>
<feature type="compositionally biased region" description="Basic and acidic residues" evidence="1">
    <location>
        <begin position="325"/>
        <end position="343"/>
    </location>
</feature>
<dbReference type="EMBL" id="CP072756">
    <property type="protein sequence ID" value="QUC21629.1"/>
    <property type="molecule type" value="Genomic_DNA"/>
</dbReference>
<name>A0A8E5HUT4_USTVR</name>
<proteinExistence type="predicted"/>
<dbReference type="KEGG" id="uvi:66066649"/>
<reference evidence="3" key="1">
    <citation type="submission" date="2020-03" db="EMBL/GenBank/DDBJ databases">
        <title>A mixture of massive structural variations and highly conserved coding sequences in Ustilaginoidea virens genome.</title>
        <authorList>
            <person name="Zhang K."/>
            <person name="Zhao Z."/>
            <person name="Zhang Z."/>
            <person name="Li Y."/>
            <person name="Hsiang T."/>
            <person name="Sun W."/>
        </authorList>
    </citation>
    <scope>NUCLEOTIDE SEQUENCE</scope>
    <source>
        <strain evidence="3">UV-8b</strain>
    </source>
</reference>
<dbReference type="GeneID" id="66066649"/>
<dbReference type="InterPro" id="IPR018838">
    <property type="entry name" value="ZGRF1-like_N"/>
</dbReference>
<accession>A0A8E5HUT4</accession>
<evidence type="ECO:0000256" key="1">
    <source>
        <dbReference type="SAM" id="MobiDB-lite"/>
    </source>
</evidence>
<dbReference type="RefSeq" id="XP_042999302.1">
    <property type="nucleotide sequence ID" value="XM_043143369.1"/>
</dbReference>
<dbReference type="PANTHER" id="PTHR28535">
    <property type="entry name" value="ZINC FINGER GRF-TYPE CONTAINING 1"/>
    <property type="match status" value="1"/>
</dbReference>
<dbReference type="GO" id="GO:0035861">
    <property type="term" value="C:site of double-strand break"/>
    <property type="evidence" value="ECO:0007669"/>
    <property type="project" value="TreeGrafter"/>
</dbReference>
<dbReference type="AlphaFoldDB" id="A0A8E5HUT4"/>
<dbReference type="Pfam" id="PF10382">
    <property type="entry name" value="ZGRF1-like_N"/>
    <property type="match status" value="1"/>
</dbReference>
<dbReference type="InterPro" id="IPR052800">
    <property type="entry name" value="DNA_Repair_Helicase_ZGRF1"/>
</dbReference>
<keyword evidence="4" id="KW-1185">Reference proteome</keyword>
<feature type="region of interest" description="Disordered" evidence="1">
    <location>
        <begin position="119"/>
        <end position="219"/>
    </location>
</feature>
<evidence type="ECO:0000313" key="4">
    <source>
        <dbReference type="Proteomes" id="UP000027002"/>
    </source>
</evidence>
<feature type="region of interest" description="Disordered" evidence="1">
    <location>
        <begin position="272"/>
        <end position="377"/>
    </location>
</feature>
<dbReference type="OrthoDB" id="6513042at2759"/>
<feature type="domain" description="5'-3' DNA helicase ZGRF1-like N-terminal" evidence="2">
    <location>
        <begin position="27"/>
        <end position="108"/>
    </location>
</feature>
<organism evidence="3 4">
    <name type="scientific">Ustilaginoidea virens</name>
    <name type="common">Rice false smut fungus</name>
    <name type="synonym">Villosiclava virens</name>
    <dbReference type="NCBI Taxonomy" id="1159556"/>
    <lineage>
        <taxon>Eukaryota</taxon>
        <taxon>Fungi</taxon>
        <taxon>Dikarya</taxon>
        <taxon>Ascomycota</taxon>
        <taxon>Pezizomycotina</taxon>
        <taxon>Sordariomycetes</taxon>
        <taxon>Hypocreomycetidae</taxon>
        <taxon>Hypocreales</taxon>
        <taxon>Clavicipitaceae</taxon>
        <taxon>Ustilaginoidea</taxon>
    </lineage>
</organism>
<dbReference type="Proteomes" id="UP000027002">
    <property type="component" value="Chromosome 4"/>
</dbReference>
<protein>
    <recommendedName>
        <fullName evidence="2">5'-3' DNA helicase ZGRF1-like N-terminal domain-containing protein</fullName>
    </recommendedName>
</protein>
<feature type="region of interest" description="Disordered" evidence="1">
    <location>
        <begin position="1"/>
        <end position="20"/>
    </location>
</feature>
<evidence type="ECO:0000313" key="3">
    <source>
        <dbReference type="EMBL" id="QUC21629.1"/>
    </source>
</evidence>
<feature type="compositionally biased region" description="Low complexity" evidence="1">
    <location>
        <begin position="7"/>
        <end position="20"/>
    </location>
</feature>
<feature type="compositionally biased region" description="Basic and acidic residues" evidence="1">
    <location>
        <begin position="296"/>
        <end position="313"/>
    </location>
</feature>